<keyword evidence="2" id="KW-0812">Transmembrane</keyword>
<dbReference type="AlphaFoldDB" id="A0AAV4SRK4"/>
<protein>
    <submittedName>
        <fullName evidence="3">Uncharacterized protein</fullName>
    </submittedName>
</protein>
<feature type="region of interest" description="Disordered" evidence="1">
    <location>
        <begin position="1"/>
        <end position="22"/>
    </location>
</feature>
<sequence length="119" mass="13817">MVRVRVPKARRKDWRSRDLPKGHIPGGRVPDASLYSVASVPAAFDIKSPYISFISVWNAFIRKRSCPIHSSSILFVYVHIYMDFNFHLEYFHKKAKRKLNFSSITFLLDLIVTSIVSFL</sequence>
<organism evidence="3 4">
    <name type="scientific">Caerostris darwini</name>
    <dbReference type="NCBI Taxonomy" id="1538125"/>
    <lineage>
        <taxon>Eukaryota</taxon>
        <taxon>Metazoa</taxon>
        <taxon>Ecdysozoa</taxon>
        <taxon>Arthropoda</taxon>
        <taxon>Chelicerata</taxon>
        <taxon>Arachnida</taxon>
        <taxon>Araneae</taxon>
        <taxon>Araneomorphae</taxon>
        <taxon>Entelegynae</taxon>
        <taxon>Araneoidea</taxon>
        <taxon>Araneidae</taxon>
        <taxon>Caerostris</taxon>
    </lineage>
</organism>
<dbReference type="Proteomes" id="UP001054837">
    <property type="component" value="Unassembled WGS sequence"/>
</dbReference>
<comment type="caution">
    <text evidence="3">The sequence shown here is derived from an EMBL/GenBank/DDBJ whole genome shotgun (WGS) entry which is preliminary data.</text>
</comment>
<feature type="transmembrane region" description="Helical" evidence="2">
    <location>
        <begin position="99"/>
        <end position="118"/>
    </location>
</feature>
<evidence type="ECO:0000256" key="2">
    <source>
        <dbReference type="SAM" id="Phobius"/>
    </source>
</evidence>
<keyword evidence="2" id="KW-0472">Membrane</keyword>
<reference evidence="3 4" key="1">
    <citation type="submission" date="2021-06" db="EMBL/GenBank/DDBJ databases">
        <title>Caerostris darwini draft genome.</title>
        <authorList>
            <person name="Kono N."/>
            <person name="Arakawa K."/>
        </authorList>
    </citation>
    <scope>NUCLEOTIDE SEQUENCE [LARGE SCALE GENOMIC DNA]</scope>
</reference>
<keyword evidence="4" id="KW-1185">Reference proteome</keyword>
<accession>A0AAV4SRK4</accession>
<evidence type="ECO:0000313" key="3">
    <source>
        <dbReference type="EMBL" id="GIY35172.1"/>
    </source>
</evidence>
<evidence type="ECO:0000256" key="1">
    <source>
        <dbReference type="SAM" id="MobiDB-lite"/>
    </source>
</evidence>
<evidence type="ECO:0000313" key="4">
    <source>
        <dbReference type="Proteomes" id="UP001054837"/>
    </source>
</evidence>
<keyword evidence="2" id="KW-1133">Transmembrane helix</keyword>
<name>A0AAV4SRK4_9ARAC</name>
<proteinExistence type="predicted"/>
<gene>
    <name evidence="3" type="ORF">CDAR_207171</name>
</gene>
<dbReference type="EMBL" id="BPLQ01008142">
    <property type="protein sequence ID" value="GIY35172.1"/>
    <property type="molecule type" value="Genomic_DNA"/>
</dbReference>
<feature type="compositionally biased region" description="Basic residues" evidence="1">
    <location>
        <begin position="1"/>
        <end position="14"/>
    </location>
</feature>